<evidence type="ECO:0000313" key="3">
    <source>
        <dbReference type="Proteomes" id="UP000835052"/>
    </source>
</evidence>
<dbReference type="OrthoDB" id="5833420at2759"/>
<feature type="compositionally biased region" description="Polar residues" evidence="1">
    <location>
        <begin position="165"/>
        <end position="184"/>
    </location>
</feature>
<dbReference type="AlphaFoldDB" id="A0A8S1GY08"/>
<organism evidence="2 3">
    <name type="scientific">Caenorhabditis auriculariae</name>
    <dbReference type="NCBI Taxonomy" id="2777116"/>
    <lineage>
        <taxon>Eukaryota</taxon>
        <taxon>Metazoa</taxon>
        <taxon>Ecdysozoa</taxon>
        <taxon>Nematoda</taxon>
        <taxon>Chromadorea</taxon>
        <taxon>Rhabditida</taxon>
        <taxon>Rhabditina</taxon>
        <taxon>Rhabditomorpha</taxon>
        <taxon>Rhabditoidea</taxon>
        <taxon>Rhabditidae</taxon>
        <taxon>Peloderinae</taxon>
        <taxon>Caenorhabditis</taxon>
    </lineage>
</organism>
<name>A0A8S1GY08_9PELO</name>
<sequence>MSSEYLGWTERKPLASSRSVSSFDRDMIPGGPQTKSYESYVKNIFHPMNRLRTKDKDQLIRDHGLSASSILKMENQLGRAVIDDSYDDSHYFDKTPLESLYQELGIRNTEPTSYRNFPVYEPKQSSEYFATSYEAERERRRKTKTEEGTKLDDTDLGDGWVPPSSRVTSSYNDNYRPSSHSTYRSRADDEYSKNNTKTLIDYKEFNSSPLSPYLYQFHPYVRSQDSRIVGSNFVQLTSRPKDAFLQKIDATLAMVRDMPRQQVRQWRTSRRLLAGVVKTPPISQAVDDCLPSLRLPLANIFSQLSN</sequence>
<reference evidence="2" key="1">
    <citation type="submission" date="2020-10" db="EMBL/GenBank/DDBJ databases">
        <authorList>
            <person name="Kikuchi T."/>
        </authorList>
    </citation>
    <scope>NUCLEOTIDE SEQUENCE</scope>
    <source>
        <strain evidence="2">NKZ352</strain>
    </source>
</reference>
<proteinExistence type="predicted"/>
<evidence type="ECO:0000256" key="1">
    <source>
        <dbReference type="SAM" id="MobiDB-lite"/>
    </source>
</evidence>
<gene>
    <name evidence="2" type="ORF">CAUJ_LOCUS4010</name>
</gene>
<comment type="caution">
    <text evidence="2">The sequence shown here is derived from an EMBL/GenBank/DDBJ whole genome shotgun (WGS) entry which is preliminary data.</text>
</comment>
<evidence type="ECO:0000313" key="2">
    <source>
        <dbReference type="EMBL" id="CAD6188091.1"/>
    </source>
</evidence>
<feature type="region of interest" description="Disordered" evidence="1">
    <location>
        <begin position="1"/>
        <end position="35"/>
    </location>
</feature>
<accession>A0A8S1GY08</accession>
<feature type="region of interest" description="Disordered" evidence="1">
    <location>
        <begin position="130"/>
        <end position="190"/>
    </location>
</feature>
<feature type="compositionally biased region" description="Basic and acidic residues" evidence="1">
    <location>
        <begin position="134"/>
        <end position="153"/>
    </location>
</feature>
<keyword evidence="3" id="KW-1185">Reference proteome</keyword>
<dbReference type="EMBL" id="CAJGYM010000007">
    <property type="protein sequence ID" value="CAD6188091.1"/>
    <property type="molecule type" value="Genomic_DNA"/>
</dbReference>
<dbReference type="Proteomes" id="UP000835052">
    <property type="component" value="Unassembled WGS sequence"/>
</dbReference>
<protein>
    <submittedName>
        <fullName evidence="2">Uncharacterized protein</fullName>
    </submittedName>
</protein>